<reference evidence="9" key="1">
    <citation type="journal article" date="2021" name="PeerJ">
        <title>Extensive microbial diversity within the chicken gut microbiome revealed by metagenomics and culture.</title>
        <authorList>
            <person name="Gilroy R."/>
            <person name="Ravi A."/>
            <person name="Getino M."/>
            <person name="Pursley I."/>
            <person name="Horton D.L."/>
            <person name="Alikhan N.F."/>
            <person name="Baker D."/>
            <person name="Gharbi K."/>
            <person name="Hall N."/>
            <person name="Watson M."/>
            <person name="Adriaenssens E.M."/>
            <person name="Foster-Nyarko E."/>
            <person name="Jarju S."/>
            <person name="Secka A."/>
            <person name="Antonio M."/>
            <person name="Oren A."/>
            <person name="Chaudhuri R.R."/>
            <person name="La Ragione R."/>
            <person name="Hildebrand F."/>
            <person name="Pallen M.J."/>
        </authorList>
    </citation>
    <scope>NUCLEOTIDE SEQUENCE</scope>
    <source>
        <strain evidence="9">CHK192-9172</strain>
    </source>
</reference>
<dbReference type="CDD" id="cd06578">
    <property type="entry name" value="HemD"/>
    <property type="match status" value="1"/>
</dbReference>
<dbReference type="InterPro" id="IPR014776">
    <property type="entry name" value="4pyrrole_Mease_sub2"/>
</dbReference>
<dbReference type="SUPFAM" id="SSF69618">
    <property type="entry name" value="HemD-like"/>
    <property type="match status" value="1"/>
</dbReference>
<evidence type="ECO:0000256" key="4">
    <source>
        <dbReference type="ARBA" id="ARBA00022691"/>
    </source>
</evidence>
<dbReference type="InterPro" id="IPR050161">
    <property type="entry name" value="Siro_Cobalamin_biosynth"/>
</dbReference>
<dbReference type="InterPro" id="IPR036108">
    <property type="entry name" value="4pyrrol_syn_uPrphyn_synt_sf"/>
</dbReference>
<evidence type="ECO:0000259" key="8">
    <source>
        <dbReference type="Pfam" id="PF02602"/>
    </source>
</evidence>
<evidence type="ECO:0000256" key="2">
    <source>
        <dbReference type="ARBA" id="ARBA00022603"/>
    </source>
</evidence>
<dbReference type="FunFam" id="3.40.1010.10:FF:000001">
    <property type="entry name" value="Siroheme synthase"/>
    <property type="match status" value="1"/>
</dbReference>
<dbReference type="GO" id="GO:0004851">
    <property type="term" value="F:uroporphyrin-III C-methyltransferase activity"/>
    <property type="evidence" value="ECO:0007669"/>
    <property type="project" value="UniProtKB-EC"/>
</dbReference>
<evidence type="ECO:0000256" key="1">
    <source>
        <dbReference type="ARBA" id="ARBA00012162"/>
    </source>
</evidence>
<accession>A0A9D2D2K2</accession>
<comment type="caution">
    <text evidence="9">The sequence shown here is derived from an EMBL/GenBank/DDBJ whole genome shotgun (WGS) entry which is preliminary data.</text>
</comment>
<proteinExistence type="inferred from homology"/>
<evidence type="ECO:0000313" key="9">
    <source>
        <dbReference type="EMBL" id="HIZ07471.1"/>
    </source>
</evidence>
<evidence type="ECO:0000313" key="10">
    <source>
        <dbReference type="Proteomes" id="UP000824024"/>
    </source>
</evidence>
<evidence type="ECO:0000256" key="6">
    <source>
        <dbReference type="RuleBase" id="RU003960"/>
    </source>
</evidence>
<dbReference type="EC" id="2.1.1.107" evidence="1"/>
<dbReference type="EMBL" id="DXCH01000167">
    <property type="protein sequence ID" value="HIZ07471.1"/>
    <property type="molecule type" value="Genomic_DNA"/>
</dbReference>
<dbReference type="GO" id="GO:0004852">
    <property type="term" value="F:uroporphyrinogen-III synthase activity"/>
    <property type="evidence" value="ECO:0007669"/>
    <property type="project" value="InterPro"/>
</dbReference>
<dbReference type="PANTHER" id="PTHR45790:SF3">
    <property type="entry name" value="S-ADENOSYL-L-METHIONINE-DEPENDENT UROPORPHYRINOGEN III METHYLTRANSFERASE, CHLOROPLASTIC"/>
    <property type="match status" value="1"/>
</dbReference>
<evidence type="ECO:0000259" key="7">
    <source>
        <dbReference type="Pfam" id="PF00590"/>
    </source>
</evidence>
<dbReference type="PROSITE" id="PS00840">
    <property type="entry name" value="SUMT_2"/>
    <property type="match status" value="1"/>
</dbReference>
<dbReference type="GO" id="GO:0032259">
    <property type="term" value="P:methylation"/>
    <property type="evidence" value="ECO:0007669"/>
    <property type="project" value="UniProtKB-KW"/>
</dbReference>
<dbReference type="InterPro" id="IPR000878">
    <property type="entry name" value="4pyrrol_Mease"/>
</dbReference>
<dbReference type="SUPFAM" id="SSF53790">
    <property type="entry name" value="Tetrapyrrole methylase"/>
    <property type="match status" value="1"/>
</dbReference>
<dbReference type="CDD" id="cd11642">
    <property type="entry name" value="SUMT"/>
    <property type="match status" value="1"/>
</dbReference>
<evidence type="ECO:0000256" key="5">
    <source>
        <dbReference type="ARBA" id="ARBA00023244"/>
    </source>
</evidence>
<dbReference type="InterPro" id="IPR006366">
    <property type="entry name" value="CobA/CysG_C"/>
</dbReference>
<keyword evidence="2 6" id="KW-0489">Methyltransferase</keyword>
<dbReference type="InterPro" id="IPR003754">
    <property type="entry name" value="4pyrrol_synth_uPrphyn_synth"/>
</dbReference>
<gene>
    <name evidence="9" type="primary">cobA</name>
    <name evidence="9" type="ORF">IAA08_06005</name>
</gene>
<keyword evidence="5" id="KW-0627">Porphyrin biosynthesis</keyword>
<dbReference type="AlphaFoldDB" id="A0A9D2D2K2"/>
<reference evidence="9" key="2">
    <citation type="submission" date="2021-04" db="EMBL/GenBank/DDBJ databases">
        <authorList>
            <person name="Gilroy R."/>
        </authorList>
    </citation>
    <scope>NUCLEOTIDE SEQUENCE</scope>
    <source>
        <strain evidence="9">CHK192-9172</strain>
    </source>
</reference>
<dbReference type="Gene3D" id="3.40.1010.10">
    <property type="entry name" value="Cobalt-precorrin-4 Transmethylase, Domain 1"/>
    <property type="match status" value="1"/>
</dbReference>
<evidence type="ECO:0000256" key="3">
    <source>
        <dbReference type="ARBA" id="ARBA00022679"/>
    </source>
</evidence>
<dbReference type="NCBIfam" id="TIGR01469">
    <property type="entry name" value="cobA_cysG_Cterm"/>
    <property type="match status" value="1"/>
</dbReference>
<dbReference type="FunFam" id="3.30.950.10:FF:000001">
    <property type="entry name" value="Siroheme synthase"/>
    <property type="match status" value="1"/>
</dbReference>
<comment type="similarity">
    <text evidence="6">Belongs to the precorrin methyltransferase family.</text>
</comment>
<dbReference type="Pfam" id="PF02602">
    <property type="entry name" value="HEM4"/>
    <property type="match status" value="1"/>
</dbReference>
<dbReference type="Proteomes" id="UP000824024">
    <property type="component" value="Unassembled WGS sequence"/>
</dbReference>
<sequence>MNGKVWLIGAGPGDPGLFTLKGKKVLEQAEVVVYDSLVGDGVLSMVPKEAELINVGKRAGHHLVPQDQINEILLKKALEGKRVVRLKGGDPFLFGRGGEELELLQEHRIPFEVVPGVTSPIAVPAYNGIPVTHRDYCSSVHIITGHKKAGQQYNINFKALVETKGTLVFLMGVTALGDICSSLLDAGMDPDTPAAILQQGTTAGQKKIVATVSTLKAEADRRGIQTPAIIVVGGVCEVADRFAWYEHMPLFGYKVLLTRPKELVSAMSAKLRRLGAEVLELPAIAIAPVKEDDKIKEALDRLEEYQWIVFTSPSGVRIFLDDLMKKYKTDIRRLGNAKIAALGSGTARELGRRGLIPDLIPEVYDGRSLGEKLAEVCEKGAKVLIPRAAIGSHEIIEALGTRTDLQITDLATYDTLYEKSRLIDAAKEFEQGKIHCAVFTSASTVKGFVKALPELDYTKVKAACIGKQTKAAADAFGMETYMAPKAEMDALADLIVEMKNRETAKDTVRKMNGDNK</sequence>
<keyword evidence="3 6" id="KW-0808">Transferase</keyword>
<dbReference type="NCBIfam" id="NF004790">
    <property type="entry name" value="PRK06136.1"/>
    <property type="match status" value="1"/>
</dbReference>
<dbReference type="InterPro" id="IPR014777">
    <property type="entry name" value="4pyrrole_Mease_sub1"/>
</dbReference>
<dbReference type="GO" id="GO:0019354">
    <property type="term" value="P:siroheme biosynthetic process"/>
    <property type="evidence" value="ECO:0007669"/>
    <property type="project" value="InterPro"/>
</dbReference>
<dbReference type="Gene3D" id="3.30.950.10">
    <property type="entry name" value="Methyltransferase, Cobalt-precorrin-4 Transmethylase, Domain 2"/>
    <property type="match status" value="1"/>
</dbReference>
<name>A0A9D2D2K2_9FIRM</name>
<dbReference type="InterPro" id="IPR003043">
    <property type="entry name" value="Uropor_MeTrfase_CS"/>
</dbReference>
<organism evidence="9 10">
    <name type="scientific">Candidatus Eubacterium avistercoris</name>
    <dbReference type="NCBI Taxonomy" id="2838567"/>
    <lineage>
        <taxon>Bacteria</taxon>
        <taxon>Bacillati</taxon>
        <taxon>Bacillota</taxon>
        <taxon>Clostridia</taxon>
        <taxon>Eubacteriales</taxon>
        <taxon>Eubacteriaceae</taxon>
        <taxon>Eubacterium</taxon>
    </lineage>
</organism>
<feature type="domain" description="Tetrapyrrole biosynthesis uroporphyrinogen III synthase" evidence="8">
    <location>
        <begin position="266"/>
        <end position="492"/>
    </location>
</feature>
<protein>
    <recommendedName>
        <fullName evidence="1">uroporphyrinogen-III C-methyltransferase</fullName>
        <ecNumber evidence="1">2.1.1.107</ecNumber>
    </recommendedName>
</protein>
<dbReference type="Pfam" id="PF00590">
    <property type="entry name" value="TP_methylase"/>
    <property type="match status" value="1"/>
</dbReference>
<dbReference type="InterPro" id="IPR035996">
    <property type="entry name" value="4pyrrol_Methylase_sf"/>
</dbReference>
<feature type="domain" description="Tetrapyrrole methylase" evidence="7">
    <location>
        <begin position="4"/>
        <end position="215"/>
    </location>
</feature>
<dbReference type="PANTHER" id="PTHR45790">
    <property type="entry name" value="SIROHEME SYNTHASE-RELATED"/>
    <property type="match status" value="1"/>
</dbReference>
<keyword evidence="4" id="KW-0949">S-adenosyl-L-methionine</keyword>
<dbReference type="Gene3D" id="3.40.50.10090">
    <property type="match status" value="2"/>
</dbReference>